<dbReference type="AlphaFoldDB" id="A0A178VLQ1"/>
<comment type="caution">
    <text evidence="5">The sequence shown here is derived from an EMBL/GenBank/DDBJ whole genome shotgun (WGS) entry which is preliminary data.</text>
</comment>
<dbReference type="InterPro" id="IPR050796">
    <property type="entry name" value="SCF_F-box_component"/>
</dbReference>
<proteinExistence type="inferred from homology"/>
<dbReference type="CDD" id="cd22157">
    <property type="entry name" value="F-box_AtFBW1-like"/>
    <property type="match status" value="1"/>
</dbReference>
<evidence type="ECO:0000259" key="3">
    <source>
        <dbReference type="PROSITE" id="PS50181"/>
    </source>
</evidence>
<dbReference type="EMBL" id="LUHQ01000003">
    <property type="protein sequence ID" value="OAP06391.1"/>
    <property type="molecule type" value="Genomic_DNA"/>
</dbReference>
<protein>
    <recommendedName>
        <fullName evidence="7">F-box domain-containing protein</fullName>
    </recommendedName>
</protein>
<comment type="similarity">
    <text evidence="1">Belongs to the jacalin lectin family.</text>
</comment>
<dbReference type="Proteomes" id="UP000078284">
    <property type="component" value="Chromosome 3"/>
</dbReference>
<evidence type="ECO:0000256" key="2">
    <source>
        <dbReference type="ARBA" id="ARBA00022734"/>
    </source>
</evidence>
<dbReference type="InterPro" id="IPR036404">
    <property type="entry name" value="Jacalin-like_lectin_dom_sf"/>
</dbReference>
<gene>
    <name evidence="5" type="ordered locus">AXX17_At3g54020</name>
</gene>
<evidence type="ECO:0000256" key="1">
    <source>
        <dbReference type="ARBA" id="ARBA00006568"/>
    </source>
</evidence>
<accession>A0A178VLQ1</accession>
<dbReference type="InterPro" id="IPR001229">
    <property type="entry name" value="Jacalin-like_lectin_dom"/>
</dbReference>
<dbReference type="NCBIfam" id="TIGR01640">
    <property type="entry name" value="F_box_assoc_1"/>
    <property type="match status" value="1"/>
</dbReference>
<feature type="domain" description="F-box" evidence="3">
    <location>
        <begin position="2"/>
        <end position="48"/>
    </location>
</feature>
<dbReference type="Gene3D" id="1.20.1280.50">
    <property type="match status" value="1"/>
</dbReference>
<evidence type="ECO:0008006" key="7">
    <source>
        <dbReference type="Google" id="ProtNLM"/>
    </source>
</evidence>
<dbReference type="InterPro" id="IPR006527">
    <property type="entry name" value="F-box-assoc_dom_typ1"/>
</dbReference>
<dbReference type="SMART" id="SM00256">
    <property type="entry name" value="FBOX"/>
    <property type="match status" value="1"/>
</dbReference>
<feature type="domain" description="Jacalin-type lectin" evidence="4">
    <location>
        <begin position="377"/>
        <end position="519"/>
    </location>
</feature>
<dbReference type="SMART" id="SM00915">
    <property type="entry name" value="Jacalin"/>
    <property type="match status" value="1"/>
</dbReference>
<dbReference type="PROSITE" id="PS51752">
    <property type="entry name" value="JACALIN_LECTIN"/>
    <property type="match status" value="1"/>
</dbReference>
<name>A0A178VLQ1_ARATH</name>
<dbReference type="GO" id="GO:0030246">
    <property type="term" value="F:carbohydrate binding"/>
    <property type="evidence" value="ECO:0007669"/>
    <property type="project" value="UniProtKB-KW"/>
</dbReference>
<dbReference type="PROSITE" id="PS50181">
    <property type="entry name" value="FBOX"/>
    <property type="match status" value="1"/>
</dbReference>
<dbReference type="Pfam" id="PF00646">
    <property type="entry name" value="F-box"/>
    <property type="match status" value="1"/>
</dbReference>
<dbReference type="SUPFAM" id="SSF51101">
    <property type="entry name" value="Mannose-binding lectins"/>
    <property type="match status" value="1"/>
</dbReference>
<dbReference type="PANTHER" id="PTHR31672">
    <property type="entry name" value="BNACNNG10540D PROTEIN"/>
    <property type="match status" value="1"/>
</dbReference>
<dbReference type="PANTHER" id="PTHR31672:SF13">
    <property type="entry name" value="F-BOX PROTEIN CPR30-LIKE"/>
    <property type="match status" value="1"/>
</dbReference>
<dbReference type="InterPro" id="IPR036047">
    <property type="entry name" value="F-box-like_dom_sf"/>
</dbReference>
<evidence type="ECO:0000313" key="5">
    <source>
        <dbReference type="EMBL" id="OAP06391.1"/>
    </source>
</evidence>
<dbReference type="CDD" id="cd09612">
    <property type="entry name" value="Jacalin"/>
    <property type="match status" value="1"/>
</dbReference>
<organism evidence="5 6">
    <name type="scientific">Arabidopsis thaliana</name>
    <name type="common">Mouse-ear cress</name>
    <dbReference type="NCBI Taxonomy" id="3702"/>
    <lineage>
        <taxon>Eukaryota</taxon>
        <taxon>Viridiplantae</taxon>
        <taxon>Streptophyta</taxon>
        <taxon>Embryophyta</taxon>
        <taxon>Tracheophyta</taxon>
        <taxon>Spermatophyta</taxon>
        <taxon>Magnoliopsida</taxon>
        <taxon>eudicotyledons</taxon>
        <taxon>Gunneridae</taxon>
        <taxon>Pentapetalae</taxon>
        <taxon>rosids</taxon>
        <taxon>malvids</taxon>
        <taxon>Brassicales</taxon>
        <taxon>Brassicaceae</taxon>
        <taxon>Camelineae</taxon>
        <taxon>Arabidopsis</taxon>
    </lineage>
</organism>
<dbReference type="InterPro" id="IPR017451">
    <property type="entry name" value="F-box-assoc_interact_dom"/>
</dbReference>
<dbReference type="Gene3D" id="2.100.10.30">
    <property type="entry name" value="Jacalin-like lectin domain"/>
    <property type="match status" value="1"/>
</dbReference>
<keyword evidence="2" id="KW-0430">Lectin</keyword>
<dbReference type="Pfam" id="PF07734">
    <property type="entry name" value="FBA_1"/>
    <property type="match status" value="1"/>
</dbReference>
<reference evidence="6" key="1">
    <citation type="journal article" date="2016" name="Proc. Natl. Acad. Sci. U.S.A.">
        <title>Chromosome-level assembly of Arabidopsis thaliana Ler reveals the extent of translocation and inversion polymorphisms.</title>
        <authorList>
            <person name="Zapata L."/>
            <person name="Ding J."/>
            <person name="Willing E.M."/>
            <person name="Hartwig B."/>
            <person name="Bezdan D."/>
            <person name="Jiao W.B."/>
            <person name="Patel V."/>
            <person name="Velikkakam James G."/>
            <person name="Koornneef M."/>
            <person name="Ossowski S."/>
            <person name="Schneeberger K."/>
        </authorList>
    </citation>
    <scope>NUCLEOTIDE SEQUENCE [LARGE SCALE GENOMIC DNA]</scope>
    <source>
        <strain evidence="6">cv. Landsberg erecta</strain>
    </source>
</reference>
<dbReference type="Pfam" id="PF01419">
    <property type="entry name" value="Jacalin"/>
    <property type="match status" value="1"/>
</dbReference>
<dbReference type="InterPro" id="IPR001810">
    <property type="entry name" value="F-box_dom"/>
</dbReference>
<evidence type="ECO:0000313" key="6">
    <source>
        <dbReference type="Proteomes" id="UP000078284"/>
    </source>
</evidence>
<dbReference type="ExpressionAtlas" id="A0A178VLQ1">
    <property type="expression patterns" value="baseline and differential"/>
</dbReference>
<dbReference type="SUPFAM" id="SSF81383">
    <property type="entry name" value="F-box domain"/>
    <property type="match status" value="1"/>
</dbReference>
<dbReference type="InterPro" id="IPR033734">
    <property type="entry name" value="Jacalin-like_lectin_dom_plant"/>
</dbReference>
<sequence>MMQPDHDLPYDLEGEILSHLPIQILARFRCVCKRWNTLFKERRFFNSDLGLARPQFILLAESKICSVDVNLDGPSIEVHNLPSDIPGYKLYMPMHVEYCDGLFLYATCYGIGICNPWLRQIRWFKSSYEGYDFSGMGYDNSRQDKHYKILGSYCTNTTMKASVTELGSDAWKSYEFAFHSWNLSMSPYSVSLNGNLYWVAYNHESRDYFIQSFDFSTVSFKPYCILPTKNGHRQCDGRSLAIFREDRFSFLEQEIYNTRNIEIWVTKETIKNGDGEAVEWVNLMSVLVPEWSSLSVNYYPPSYFVDEDKVGLTLVICCYNKEGKAYIYIAKGDKFHEIEIKDLVEYNPRHRTYFPNLIQVPTFTMSGRSITQHQVESRFAPPRGIQVSVGVGGDEWDDGFFDNVKEIIIHTNSLGIIFVKFYYRNGNVRVAGAAHGDSTETRGLMVPDDDYIEAVQGTYTESHITSMAFRLHKGNRSLRFGFFEGMSFVLGGARGSKIIGFYGRSSDLYLTAFGVHFSPLP</sequence>
<evidence type="ECO:0000259" key="4">
    <source>
        <dbReference type="PROSITE" id="PS51752"/>
    </source>
</evidence>